<sequence>MKKSNLDCVNQAIHNQIVDASINLSQDKEEMIIKRNKLQKIIKHSGGQTLISYNIVLDSQTKTMNATVYEDLMSFIANYVNQQDMNLLICLSDALSQNKNRLPKYILKYSIIADLGQYKQMFQQIEQILLIIHENIEKICINAYINGDNNLENDLRDLLIQYKEIL</sequence>
<reference evidence="1" key="1">
    <citation type="submission" date="2021-01" db="EMBL/GenBank/DDBJ databases">
        <authorList>
            <consortium name="Genoscope - CEA"/>
            <person name="William W."/>
        </authorList>
    </citation>
    <scope>NUCLEOTIDE SEQUENCE</scope>
</reference>
<protein>
    <submittedName>
        <fullName evidence="1">Uncharacterized protein</fullName>
    </submittedName>
</protein>
<proteinExistence type="predicted"/>
<dbReference type="AlphaFoldDB" id="A0A8S1KNK8"/>
<dbReference type="Proteomes" id="UP000692954">
    <property type="component" value="Unassembled WGS sequence"/>
</dbReference>
<evidence type="ECO:0000313" key="2">
    <source>
        <dbReference type="Proteomes" id="UP000692954"/>
    </source>
</evidence>
<dbReference type="EMBL" id="CAJJDN010000008">
    <property type="protein sequence ID" value="CAD8054612.1"/>
    <property type="molecule type" value="Genomic_DNA"/>
</dbReference>
<name>A0A8S1KNK8_9CILI</name>
<evidence type="ECO:0000313" key="1">
    <source>
        <dbReference type="EMBL" id="CAD8054612.1"/>
    </source>
</evidence>
<keyword evidence="2" id="KW-1185">Reference proteome</keyword>
<organism evidence="1 2">
    <name type="scientific">Paramecium sonneborni</name>
    <dbReference type="NCBI Taxonomy" id="65129"/>
    <lineage>
        <taxon>Eukaryota</taxon>
        <taxon>Sar</taxon>
        <taxon>Alveolata</taxon>
        <taxon>Ciliophora</taxon>
        <taxon>Intramacronucleata</taxon>
        <taxon>Oligohymenophorea</taxon>
        <taxon>Peniculida</taxon>
        <taxon>Parameciidae</taxon>
        <taxon>Paramecium</taxon>
    </lineage>
</organism>
<gene>
    <name evidence="1" type="ORF">PSON_ATCC_30995.1.T0080383</name>
</gene>
<accession>A0A8S1KNK8</accession>
<dbReference type="OrthoDB" id="312403at2759"/>
<comment type="caution">
    <text evidence="1">The sequence shown here is derived from an EMBL/GenBank/DDBJ whole genome shotgun (WGS) entry which is preliminary data.</text>
</comment>